<keyword evidence="3 9" id="KW-0812">Transmembrane</keyword>
<evidence type="ECO:0000256" key="2">
    <source>
        <dbReference type="ARBA" id="ARBA00022475"/>
    </source>
</evidence>
<dbReference type="GeneID" id="136085886"/>
<name>A0ABM4CPK6_HYDVU</name>
<dbReference type="Gene3D" id="1.20.1070.10">
    <property type="entry name" value="Rhodopsin 7-helix transmembrane proteins"/>
    <property type="match status" value="1"/>
</dbReference>
<keyword evidence="4 10" id="KW-1133">Transmembrane helix</keyword>
<evidence type="ECO:0000256" key="1">
    <source>
        <dbReference type="ARBA" id="ARBA00004651"/>
    </source>
</evidence>
<comment type="similarity">
    <text evidence="9">Belongs to the G-protein coupled receptor 1 family.</text>
</comment>
<dbReference type="CDD" id="cd00637">
    <property type="entry name" value="7tm_classA_rhodopsin-like"/>
    <property type="match status" value="1"/>
</dbReference>
<keyword evidence="6 10" id="KW-0472">Membrane</keyword>
<keyword evidence="2" id="KW-1003">Cell membrane</keyword>
<evidence type="ECO:0000256" key="8">
    <source>
        <dbReference type="ARBA" id="ARBA00023224"/>
    </source>
</evidence>
<evidence type="ECO:0000259" key="11">
    <source>
        <dbReference type="PROSITE" id="PS50262"/>
    </source>
</evidence>
<evidence type="ECO:0000256" key="10">
    <source>
        <dbReference type="SAM" id="Phobius"/>
    </source>
</evidence>
<keyword evidence="7 9" id="KW-0675">Receptor</keyword>
<evidence type="ECO:0000256" key="6">
    <source>
        <dbReference type="ARBA" id="ARBA00023136"/>
    </source>
</evidence>
<reference evidence="13" key="1">
    <citation type="submission" date="2025-08" db="UniProtKB">
        <authorList>
            <consortium name="RefSeq"/>
        </authorList>
    </citation>
    <scope>IDENTIFICATION</scope>
</reference>
<dbReference type="RefSeq" id="XP_065663782.1">
    <property type="nucleotide sequence ID" value="XM_065807710.1"/>
</dbReference>
<evidence type="ECO:0000313" key="12">
    <source>
        <dbReference type="Proteomes" id="UP001652625"/>
    </source>
</evidence>
<evidence type="ECO:0000256" key="9">
    <source>
        <dbReference type="RuleBase" id="RU000688"/>
    </source>
</evidence>
<keyword evidence="8 9" id="KW-0807">Transducer</keyword>
<dbReference type="Pfam" id="PF00001">
    <property type="entry name" value="7tm_1"/>
    <property type="match status" value="1"/>
</dbReference>
<feature type="transmembrane region" description="Helical" evidence="10">
    <location>
        <begin position="133"/>
        <end position="154"/>
    </location>
</feature>
<evidence type="ECO:0000256" key="5">
    <source>
        <dbReference type="ARBA" id="ARBA00023040"/>
    </source>
</evidence>
<feature type="transmembrane region" description="Helical" evidence="10">
    <location>
        <begin position="273"/>
        <end position="293"/>
    </location>
</feature>
<comment type="subcellular location">
    <subcellularLocation>
        <location evidence="1">Cell membrane</location>
        <topology evidence="1">Multi-pass membrane protein</topology>
    </subcellularLocation>
</comment>
<keyword evidence="12" id="KW-1185">Reference proteome</keyword>
<proteinExistence type="inferred from homology"/>
<sequence>MNNASSPMYPLLSTGASTSLAVCFVLIAIFSILFNAILITVILSEKKLHTMTNIYIINLAIGDLLTAIAVVPFDADYMFKQNFPYDKIPCGIKEILFMVSLPSSIINLLLLTCERFVSVYFPFEETRYFSKRIVFLSISLSWIYSMNVGFYPIYKDGISAIIIKDKRCYMEFSPAFAYYHIIVNFTIPVLIIAGLNIFLFTVAHKHQKEILKMVINNSQKCSFHGNVKAAKTILMLFGNFFVCWIIYILIATSHLSCHQDNCLPKELPWVSNVINYLSIVLNPFIYGLLNTCIRKAILKNIHKVLNLFCKSQQIKCIKETDLHLIAPS</sequence>
<dbReference type="PROSITE" id="PS00237">
    <property type="entry name" value="G_PROTEIN_RECEP_F1_1"/>
    <property type="match status" value="1"/>
</dbReference>
<keyword evidence="5 9" id="KW-0297">G-protein coupled receptor</keyword>
<organism evidence="12 13">
    <name type="scientific">Hydra vulgaris</name>
    <name type="common">Hydra</name>
    <name type="synonym">Hydra attenuata</name>
    <dbReference type="NCBI Taxonomy" id="6087"/>
    <lineage>
        <taxon>Eukaryota</taxon>
        <taxon>Metazoa</taxon>
        <taxon>Cnidaria</taxon>
        <taxon>Hydrozoa</taxon>
        <taxon>Hydroidolina</taxon>
        <taxon>Anthoathecata</taxon>
        <taxon>Aplanulata</taxon>
        <taxon>Hydridae</taxon>
        <taxon>Hydra</taxon>
    </lineage>
</organism>
<dbReference type="PANTHER" id="PTHR24249">
    <property type="entry name" value="HISTAMINE RECEPTOR-RELATED G-PROTEIN COUPLED RECEPTOR"/>
    <property type="match status" value="1"/>
</dbReference>
<dbReference type="Proteomes" id="UP001652625">
    <property type="component" value="Chromosome 10"/>
</dbReference>
<feature type="transmembrane region" description="Helical" evidence="10">
    <location>
        <begin position="55"/>
        <end position="75"/>
    </location>
</feature>
<evidence type="ECO:0000313" key="13">
    <source>
        <dbReference type="RefSeq" id="XP_065663782.1"/>
    </source>
</evidence>
<dbReference type="PRINTS" id="PR00237">
    <property type="entry name" value="GPCRRHODOPSN"/>
</dbReference>
<dbReference type="InterPro" id="IPR050569">
    <property type="entry name" value="TAAR"/>
</dbReference>
<protein>
    <submittedName>
        <fullName evidence="13">Octopamine receptor beta-2R-like</fullName>
    </submittedName>
</protein>
<dbReference type="PANTHER" id="PTHR24249:SF372">
    <property type="entry name" value="G-PROTEIN COUPLED RECEPTORS FAMILY 1 PROFILE DOMAIN-CONTAINING PROTEIN"/>
    <property type="match status" value="1"/>
</dbReference>
<feature type="transmembrane region" description="Helical" evidence="10">
    <location>
        <begin position="20"/>
        <end position="43"/>
    </location>
</feature>
<feature type="transmembrane region" description="Helical" evidence="10">
    <location>
        <begin position="95"/>
        <end position="113"/>
    </location>
</feature>
<gene>
    <name evidence="13" type="primary">LOC136085886</name>
</gene>
<dbReference type="SUPFAM" id="SSF81321">
    <property type="entry name" value="Family A G protein-coupled receptor-like"/>
    <property type="match status" value="1"/>
</dbReference>
<accession>A0ABM4CPK6</accession>
<feature type="transmembrane region" description="Helical" evidence="10">
    <location>
        <begin position="233"/>
        <end position="253"/>
    </location>
</feature>
<dbReference type="InterPro" id="IPR000276">
    <property type="entry name" value="GPCR_Rhodpsn"/>
</dbReference>
<dbReference type="InterPro" id="IPR017452">
    <property type="entry name" value="GPCR_Rhodpsn_7TM"/>
</dbReference>
<evidence type="ECO:0000256" key="3">
    <source>
        <dbReference type="ARBA" id="ARBA00022692"/>
    </source>
</evidence>
<dbReference type="PROSITE" id="PS50262">
    <property type="entry name" value="G_PROTEIN_RECEP_F1_2"/>
    <property type="match status" value="1"/>
</dbReference>
<evidence type="ECO:0000256" key="4">
    <source>
        <dbReference type="ARBA" id="ARBA00022989"/>
    </source>
</evidence>
<evidence type="ECO:0000256" key="7">
    <source>
        <dbReference type="ARBA" id="ARBA00023170"/>
    </source>
</evidence>
<feature type="transmembrane region" description="Helical" evidence="10">
    <location>
        <begin position="177"/>
        <end position="203"/>
    </location>
</feature>
<feature type="domain" description="G-protein coupled receptors family 1 profile" evidence="11">
    <location>
        <begin position="34"/>
        <end position="286"/>
    </location>
</feature>